<dbReference type="NCBIfam" id="NF008623">
    <property type="entry name" value="PRK11609.1"/>
    <property type="match status" value="1"/>
</dbReference>
<dbReference type="PANTHER" id="PTHR11080:SF2">
    <property type="entry name" value="LD05707P"/>
    <property type="match status" value="1"/>
</dbReference>
<evidence type="ECO:0000256" key="1">
    <source>
        <dbReference type="ARBA" id="ARBA00006336"/>
    </source>
</evidence>
<comment type="caution">
    <text evidence="9">The sequence shown here is derived from an EMBL/GenBank/DDBJ whole genome shotgun (WGS) entry which is preliminary data.</text>
</comment>
<feature type="domain" description="Isochorismatase-like" evidence="8">
    <location>
        <begin position="8"/>
        <end position="198"/>
    </location>
</feature>
<evidence type="ECO:0000259" key="8">
    <source>
        <dbReference type="Pfam" id="PF00857"/>
    </source>
</evidence>
<dbReference type="Gene3D" id="3.40.50.850">
    <property type="entry name" value="Isochorismatase-like"/>
    <property type="match status" value="1"/>
</dbReference>
<dbReference type="RefSeq" id="WP_238208340.1">
    <property type="nucleotide sequence ID" value="NZ_JBHTND010000006.1"/>
</dbReference>
<dbReference type="InterPro" id="IPR000868">
    <property type="entry name" value="Isochorismatase-like_dom"/>
</dbReference>
<evidence type="ECO:0000256" key="6">
    <source>
        <dbReference type="ARBA" id="ARBA00039017"/>
    </source>
</evidence>
<keyword evidence="4 9" id="KW-0378">Hydrolase</keyword>
<evidence type="ECO:0000256" key="5">
    <source>
        <dbReference type="ARBA" id="ARBA00037900"/>
    </source>
</evidence>
<evidence type="ECO:0000313" key="10">
    <source>
        <dbReference type="Proteomes" id="UP001597176"/>
    </source>
</evidence>
<dbReference type="Pfam" id="PF00857">
    <property type="entry name" value="Isochorismatase"/>
    <property type="match status" value="1"/>
</dbReference>
<keyword evidence="10" id="KW-1185">Reference proteome</keyword>
<comment type="pathway">
    <text evidence="5">Cofactor biosynthesis; nicotinate biosynthesis; nicotinate from nicotinamide: step 1/1.</text>
</comment>
<dbReference type="EMBL" id="JBHTND010000006">
    <property type="protein sequence ID" value="MFD1301260.1"/>
    <property type="molecule type" value="Genomic_DNA"/>
</dbReference>
<accession>A0ABW3WWE3</accession>
<keyword evidence="2" id="KW-0662">Pyridine nucleotide biosynthesis</keyword>
<reference evidence="10" key="1">
    <citation type="journal article" date="2019" name="Int. J. Syst. Evol. Microbiol.">
        <title>The Global Catalogue of Microorganisms (GCM) 10K type strain sequencing project: providing services to taxonomists for standard genome sequencing and annotation.</title>
        <authorList>
            <consortium name="The Broad Institute Genomics Platform"/>
            <consortium name="The Broad Institute Genome Sequencing Center for Infectious Disease"/>
            <person name="Wu L."/>
            <person name="Ma J."/>
        </authorList>
    </citation>
    <scope>NUCLEOTIDE SEQUENCE [LARGE SCALE GENOMIC DNA]</scope>
    <source>
        <strain evidence="10">CCUG 56108</strain>
    </source>
</reference>
<proteinExistence type="inferred from homology"/>
<dbReference type="CDD" id="cd01011">
    <property type="entry name" value="nicotinamidase"/>
    <property type="match status" value="1"/>
</dbReference>
<dbReference type="Proteomes" id="UP001597176">
    <property type="component" value="Unassembled WGS sequence"/>
</dbReference>
<sequence>MIPGERDLLLVVDVQNDFLPGGALAVPDGHAVIDPINRLAARFPHVVLTQDWHPAGHISFASSHEGKAPFESVELDYGRQVLWPDHCVQGSHGARLSAGLHADWAELVMRKGYHAHTDSYSAFLEADRNTRTGLDGYLRERGFAHLHLVGLATDYCVLWTALDAREAGFAVTVIEDAVRGIDLDGSVERAWATMRENGIGRTVSGEIG</sequence>
<dbReference type="EC" id="3.5.1.19" evidence="6"/>
<dbReference type="SUPFAM" id="SSF52499">
    <property type="entry name" value="Isochorismatase-like hydrolases"/>
    <property type="match status" value="1"/>
</dbReference>
<gene>
    <name evidence="9" type="primary">pncA</name>
    <name evidence="9" type="ORF">ACFQ4G_06630</name>
</gene>
<evidence type="ECO:0000313" key="9">
    <source>
        <dbReference type="EMBL" id="MFD1301260.1"/>
    </source>
</evidence>
<organism evidence="9 10">
    <name type="scientific">Methylobacterium marchantiae</name>
    <dbReference type="NCBI Taxonomy" id="600331"/>
    <lineage>
        <taxon>Bacteria</taxon>
        <taxon>Pseudomonadati</taxon>
        <taxon>Pseudomonadota</taxon>
        <taxon>Alphaproteobacteria</taxon>
        <taxon>Hyphomicrobiales</taxon>
        <taxon>Methylobacteriaceae</taxon>
        <taxon>Methylobacterium</taxon>
    </lineage>
</organism>
<evidence type="ECO:0000256" key="3">
    <source>
        <dbReference type="ARBA" id="ARBA00022723"/>
    </source>
</evidence>
<evidence type="ECO:0000256" key="2">
    <source>
        <dbReference type="ARBA" id="ARBA00022642"/>
    </source>
</evidence>
<evidence type="ECO:0000256" key="7">
    <source>
        <dbReference type="ARBA" id="ARBA00043224"/>
    </source>
</evidence>
<protein>
    <recommendedName>
        <fullName evidence="6">nicotinamidase</fullName>
        <ecNumber evidence="6">3.5.1.19</ecNumber>
    </recommendedName>
    <alternativeName>
        <fullName evidence="7">Nicotinamide deamidase</fullName>
    </alternativeName>
</protein>
<evidence type="ECO:0000256" key="4">
    <source>
        <dbReference type="ARBA" id="ARBA00022801"/>
    </source>
</evidence>
<keyword evidence="3" id="KW-0479">Metal-binding</keyword>
<dbReference type="InterPro" id="IPR052347">
    <property type="entry name" value="Isochorismatase_Nicotinamidase"/>
</dbReference>
<comment type="similarity">
    <text evidence="1">Belongs to the isochorismatase family.</text>
</comment>
<dbReference type="PANTHER" id="PTHR11080">
    <property type="entry name" value="PYRAZINAMIDASE/NICOTINAMIDASE"/>
    <property type="match status" value="1"/>
</dbReference>
<dbReference type="InterPro" id="IPR036380">
    <property type="entry name" value="Isochorismatase-like_sf"/>
</dbReference>
<dbReference type="GO" id="GO:0008936">
    <property type="term" value="F:nicotinamidase activity"/>
    <property type="evidence" value="ECO:0007669"/>
    <property type="project" value="UniProtKB-EC"/>
</dbReference>
<name>A0ABW3WWE3_9HYPH</name>